<dbReference type="GO" id="GO:0047349">
    <property type="term" value="F:D-ribitol-5-phosphate cytidylyltransferase activity"/>
    <property type="evidence" value="ECO:0007669"/>
    <property type="project" value="TreeGrafter"/>
</dbReference>
<dbReference type="GO" id="GO:0050518">
    <property type="term" value="F:2-C-methyl-D-erythritol 4-phosphate cytidylyltransferase activity"/>
    <property type="evidence" value="ECO:0007669"/>
    <property type="project" value="UniProtKB-ARBA"/>
</dbReference>
<dbReference type="CDD" id="cd02516">
    <property type="entry name" value="CDP-ME_synthetase"/>
    <property type="match status" value="1"/>
</dbReference>
<dbReference type="PANTHER" id="PTHR43015:SF1">
    <property type="entry name" value="D-RIBITOL-5-PHOSPHATE CYTIDYLYLTRANSFERASE"/>
    <property type="match status" value="1"/>
</dbReference>
<accession>A0A2B4S8R6</accession>
<proteinExistence type="inferred from homology"/>
<dbReference type="FunFam" id="3.90.550.10:FF:000003">
    <property type="entry name" value="2-C-methyl-D-erythritol 4-phosphate cytidylyltransferase"/>
    <property type="match status" value="1"/>
</dbReference>
<evidence type="ECO:0000313" key="5">
    <source>
        <dbReference type="EMBL" id="PFX24855.1"/>
    </source>
</evidence>
<sequence>MAAVGDGKVTVCFDVVAVLPAGGSGVRMNLRLPKQFCQVKERPLISYTLAAFESVSWIKEVVVPINVNYMEEAQKILKDFRHGKVRLVYGGSTRHRSLWNGIQALTADGRTPPTVVILHDAVRPFVDEQTLRSVTMAAKNNGAAGMIRPLSSTVVAQSCDGFLDHSLDRSKFRASEMPQAFKYEVIQKAYMKCTEYDFDCGTECLHLAQKYADTNAVLIDGPEFLWKVTYRKDLYSAEGVLKEKQQQVLLVINGTDFPEFTGKLHEHIQERDEMVTYLPDISGDGQLSRDMAQCLASQINLKLVAPGCCVSVVYVTQDTHADEQVVCKGHNTVGIRLFLRSFCETLDSCLLKSVRLVNVGFRHSIKDFDAFKTAVKDLQSCLQEQGVNCFGVFVLSNSTNKPEDKDAVTKRFVRAAELTVGALLDAPSVFSGQAFDANT</sequence>
<dbReference type="Gene3D" id="3.90.550.10">
    <property type="entry name" value="Spore Coat Polysaccharide Biosynthesis Protein SpsA, Chain A"/>
    <property type="match status" value="1"/>
</dbReference>
<evidence type="ECO:0000256" key="4">
    <source>
        <dbReference type="ARBA" id="ARBA00069967"/>
    </source>
</evidence>
<keyword evidence="2" id="KW-0808">Transferase</keyword>
<gene>
    <name evidence="5" type="primary">Ispd</name>
    <name evidence="5" type="ORF">AWC38_SpisGene10502</name>
</gene>
<name>A0A2B4S8R6_STYPI</name>
<dbReference type="GO" id="GO:0005829">
    <property type="term" value="C:cytosol"/>
    <property type="evidence" value="ECO:0007669"/>
    <property type="project" value="TreeGrafter"/>
</dbReference>
<dbReference type="OrthoDB" id="414267at2759"/>
<dbReference type="GO" id="GO:0035269">
    <property type="term" value="P:protein O-linked glycosylation via mannose"/>
    <property type="evidence" value="ECO:0007669"/>
    <property type="project" value="TreeGrafter"/>
</dbReference>
<evidence type="ECO:0000256" key="2">
    <source>
        <dbReference type="ARBA" id="ARBA00022679"/>
    </source>
</evidence>
<dbReference type="InterPro" id="IPR034683">
    <property type="entry name" value="IspD/TarI"/>
</dbReference>
<dbReference type="Proteomes" id="UP000225706">
    <property type="component" value="Unassembled WGS sequence"/>
</dbReference>
<dbReference type="PANTHER" id="PTHR43015">
    <property type="entry name" value="D-RIBITOL-5-PHOSPHATE CYTIDYLYLTRANSFERASE"/>
    <property type="match status" value="1"/>
</dbReference>
<dbReference type="SUPFAM" id="SSF53448">
    <property type="entry name" value="Nucleotide-diphospho-sugar transferases"/>
    <property type="match status" value="1"/>
</dbReference>
<organism evidence="5 6">
    <name type="scientific">Stylophora pistillata</name>
    <name type="common">Smooth cauliflower coral</name>
    <dbReference type="NCBI Taxonomy" id="50429"/>
    <lineage>
        <taxon>Eukaryota</taxon>
        <taxon>Metazoa</taxon>
        <taxon>Cnidaria</taxon>
        <taxon>Anthozoa</taxon>
        <taxon>Hexacorallia</taxon>
        <taxon>Scleractinia</taxon>
        <taxon>Astrocoeniina</taxon>
        <taxon>Pocilloporidae</taxon>
        <taxon>Stylophora</taxon>
    </lineage>
</organism>
<evidence type="ECO:0000313" key="6">
    <source>
        <dbReference type="Proteomes" id="UP000225706"/>
    </source>
</evidence>
<evidence type="ECO:0000256" key="1">
    <source>
        <dbReference type="ARBA" id="ARBA00009789"/>
    </source>
</evidence>
<dbReference type="Pfam" id="PF01128">
    <property type="entry name" value="IspD"/>
    <property type="match status" value="1"/>
</dbReference>
<keyword evidence="3" id="KW-0548">Nucleotidyltransferase</keyword>
<dbReference type="AlphaFoldDB" id="A0A2B4S8R6"/>
<comment type="similarity">
    <text evidence="1">Belongs to the IspD/TarI cytidylyltransferase family. IspD subfamily.</text>
</comment>
<protein>
    <recommendedName>
        <fullName evidence="4">2-C-methyl-D-erythritol 4-phosphate cytidylyltransferase, chloroplastic</fullName>
    </recommendedName>
</protein>
<dbReference type="STRING" id="50429.A0A2B4S8R6"/>
<dbReference type="InterPro" id="IPR029044">
    <property type="entry name" value="Nucleotide-diphossugar_trans"/>
</dbReference>
<evidence type="ECO:0000256" key="3">
    <source>
        <dbReference type="ARBA" id="ARBA00022695"/>
    </source>
</evidence>
<comment type="caution">
    <text evidence="5">The sequence shown here is derived from an EMBL/GenBank/DDBJ whole genome shotgun (WGS) entry which is preliminary data.</text>
</comment>
<keyword evidence="6" id="KW-1185">Reference proteome</keyword>
<reference evidence="6" key="1">
    <citation type="journal article" date="2017" name="bioRxiv">
        <title>Comparative analysis of the genomes of Stylophora pistillata and Acropora digitifera provides evidence for extensive differences between species of corals.</title>
        <authorList>
            <person name="Voolstra C.R."/>
            <person name="Li Y."/>
            <person name="Liew Y.J."/>
            <person name="Baumgarten S."/>
            <person name="Zoccola D."/>
            <person name="Flot J.-F."/>
            <person name="Tambutte S."/>
            <person name="Allemand D."/>
            <person name="Aranda M."/>
        </authorList>
    </citation>
    <scope>NUCLEOTIDE SEQUENCE [LARGE SCALE GENOMIC DNA]</scope>
</reference>
<dbReference type="EMBL" id="LSMT01000165">
    <property type="protein sequence ID" value="PFX24855.1"/>
    <property type="molecule type" value="Genomic_DNA"/>
</dbReference>